<dbReference type="GeneID" id="17286934"/>
<dbReference type="KEGG" id="ehx:EMIHUDRAFT_349179"/>
<feature type="non-terminal residue" evidence="1">
    <location>
        <position position="1"/>
    </location>
</feature>
<evidence type="ECO:0000313" key="1">
    <source>
        <dbReference type="EMBL" id="EOD41664.1"/>
    </source>
</evidence>
<accession>R1G766</accession>
<organism evidence="1">
    <name type="scientific">Emiliania huxleyi</name>
    <name type="common">Coccolithophore</name>
    <name type="synonym">Pontosphaera huxleyi</name>
    <dbReference type="NCBI Taxonomy" id="2903"/>
    <lineage>
        <taxon>Eukaryota</taxon>
        <taxon>Haptista</taxon>
        <taxon>Haptophyta</taxon>
        <taxon>Prymnesiophyceae</taxon>
        <taxon>Isochrysidales</taxon>
        <taxon>Noelaerhabdaceae</taxon>
        <taxon>Emiliania</taxon>
    </lineage>
</organism>
<dbReference type="EMBL" id="KB863010">
    <property type="protein sequence ID" value="EOD41664.1"/>
    <property type="molecule type" value="Genomic_DNA"/>
</dbReference>
<dbReference type="RefSeq" id="XP_005794093.1">
    <property type="nucleotide sequence ID" value="XM_005794036.1"/>
</dbReference>
<proteinExistence type="predicted"/>
<protein>
    <submittedName>
        <fullName evidence="1">Uncharacterized protein</fullName>
    </submittedName>
</protein>
<reference evidence="1" key="1">
    <citation type="submission" date="2012-07" db="EMBL/GenBank/DDBJ databases">
        <title>Genome variability drives Emilianias global distribution.</title>
        <authorList>
            <consortium name="DOE Joint Genome Institute"/>
            <person name="Read B."/>
            <person name="Kegel J."/>
            <person name="Klute M."/>
            <person name="Kuo A."/>
            <person name="Lefebvre S.C."/>
            <person name="Maumus F."/>
            <person name="Mayer C."/>
            <person name="Miller J."/>
            <person name="Allen A."/>
            <person name="Bidle K."/>
            <person name="Borodovsky M."/>
            <person name="Bowler C."/>
            <person name="Brownlee C."/>
            <person name="Claverie J.-M."/>
            <person name="Cock M."/>
            <person name="De Vargas C."/>
            <person name="Elias M."/>
            <person name="Frickenhaus S."/>
            <person name="Gladyshev V.N."/>
            <person name="Gonzalez K."/>
            <person name="Guda C."/>
            <person name="Hadaegh A."/>
            <person name="Herman E."/>
            <person name="Iglesias-Rodriguez D."/>
            <person name="Jones B."/>
            <person name="Lawson T."/>
            <person name="Leese F."/>
            <person name="Lin Y.-C."/>
            <person name="Lindquist E."/>
            <person name="Lobanov A."/>
            <person name="Lucas S."/>
            <person name="Malik S.-H.B."/>
            <person name="Marsh M.E."/>
            <person name="Mock T."/>
            <person name="Monier A."/>
            <person name="Moreau H."/>
            <person name="Mueller-Roeber B."/>
            <person name="Napier J."/>
            <person name="Ogata H."/>
            <person name="Parker M."/>
            <person name="Probert I."/>
            <person name="Quesneville H."/>
            <person name="Raines C."/>
            <person name="Rensing S."/>
            <person name="Riano-Pachon D.M."/>
            <person name="Richier S."/>
            <person name="Rokitta S."/>
            <person name="Salamov A."/>
            <person name="Sarno A.F."/>
            <person name="Schmutz J."/>
            <person name="Schroeder D."/>
            <person name="Shiraiwa Y."/>
            <person name="Soanes D.M."/>
            <person name="Valentin K."/>
            <person name="Van Der Giezen M."/>
            <person name="Van Der Peer Y."/>
            <person name="Vardi A."/>
            <person name="Verret F."/>
            <person name="Von Dassow P."/>
            <person name="Wheeler G."/>
            <person name="Williams B."/>
            <person name="Wilson W."/>
            <person name="Wolfe G."/>
            <person name="Wurch L.L."/>
            <person name="Young J."/>
            <person name="Dacks J.B."/>
            <person name="Delwiche C.F."/>
            <person name="Dyhrman S."/>
            <person name="Glockner G."/>
            <person name="John U."/>
            <person name="Richards T."/>
            <person name="Worden A.Z."/>
            <person name="Zhang X."/>
            <person name="Grigoriev I.V."/>
        </authorList>
    </citation>
    <scope>NUCLEOTIDE SEQUENCE</scope>
    <source>
        <strain evidence="1">CCMP1516</strain>
    </source>
</reference>
<dbReference type="AlphaFoldDB" id="R1G766"/>
<name>R1G766_EMIHU</name>
<dbReference type="HOGENOM" id="CLU_3147738_0_0_1"/>
<gene>
    <name evidence="1" type="ORF">EMIHUDRAFT_349179</name>
</gene>
<sequence length="49" mass="5445">ERCSRICTARYAAKKEAIRVAAEEEEERQRKALLEDAVKGSEPGGRPGE</sequence>